<organism evidence="1 2">
    <name type="scientific">candidate division WS6 bacterium OLB20</name>
    <dbReference type="NCBI Taxonomy" id="1617426"/>
    <lineage>
        <taxon>Bacteria</taxon>
        <taxon>Candidatus Dojkabacteria</taxon>
    </lineage>
</organism>
<dbReference type="STRING" id="1617426.TR69_WS6001000032"/>
<proteinExistence type="predicted"/>
<name>A0A136M100_9BACT</name>
<evidence type="ECO:0000313" key="2">
    <source>
        <dbReference type="Proteomes" id="UP000070457"/>
    </source>
</evidence>
<reference evidence="1 2" key="1">
    <citation type="submission" date="2015-02" db="EMBL/GenBank/DDBJ databases">
        <title>Improved understanding of the partial-nitritation anammox process through 23 genomes representing the majority of the microbial community.</title>
        <authorList>
            <person name="Speth D.R."/>
            <person name="In T Zandt M."/>
            <person name="Guerrero Cruz S."/>
            <person name="Jetten M.S."/>
            <person name="Dutilh B.E."/>
        </authorList>
    </citation>
    <scope>NUCLEOTIDE SEQUENCE [LARGE SCALE GENOMIC DNA]</scope>
    <source>
        <strain evidence="1">OLB20</strain>
    </source>
</reference>
<sequence length="107" mass="12215">MINGRHPDMRAGYMVRTAYTRYCDEGLVNRLQGQWVDEDDGMLTNLNEFKTNIAAGMDVLTAAENTWTGRQAYELRLRPVSILELESGRGVQVTFKPDVMLKYGRKV</sequence>
<dbReference type="AlphaFoldDB" id="A0A136M100"/>
<dbReference type="Proteomes" id="UP000070457">
    <property type="component" value="Unassembled WGS sequence"/>
</dbReference>
<gene>
    <name evidence="1" type="ORF">TR69_WS6001000032</name>
</gene>
<protein>
    <submittedName>
        <fullName evidence="1">Uncharacterized protein</fullName>
    </submittedName>
</protein>
<evidence type="ECO:0000313" key="1">
    <source>
        <dbReference type="EMBL" id="KXK27588.1"/>
    </source>
</evidence>
<dbReference type="EMBL" id="JYNZ01000001">
    <property type="protein sequence ID" value="KXK27588.1"/>
    <property type="molecule type" value="Genomic_DNA"/>
</dbReference>
<accession>A0A136M100</accession>
<comment type="caution">
    <text evidence="1">The sequence shown here is derived from an EMBL/GenBank/DDBJ whole genome shotgun (WGS) entry which is preliminary data.</text>
</comment>